<feature type="domain" description="VHS" evidence="2">
    <location>
        <begin position="25"/>
        <end position="57"/>
    </location>
</feature>
<sequence>MSSMSFMMKELFNCPNQTDKIVEDATSETLNELDWATNLEIYDLINSEKIKSIELIRGSCLLLVSSFPFLSKVSRGIICLPVEENLSSVPELPPLEISEMPTFVYDLEVYKVALDLYLGKFSNLDKADSVVFNTFYKLESKVMKHMRKLWNVLTIRPTIPSMYLDKRMEGDKDYGLNLF</sequence>
<dbReference type="GO" id="GO:0035091">
    <property type="term" value="F:phosphatidylinositol binding"/>
    <property type="evidence" value="ECO:0007669"/>
    <property type="project" value="InterPro"/>
</dbReference>
<dbReference type="AlphaFoldDB" id="A0A7J7NXS5"/>
<evidence type="ECO:0000259" key="2">
    <source>
        <dbReference type="PROSITE" id="PS50179"/>
    </source>
</evidence>
<evidence type="ECO:0000313" key="4">
    <source>
        <dbReference type="Proteomes" id="UP000541444"/>
    </source>
</evidence>
<dbReference type="InterPro" id="IPR044836">
    <property type="entry name" value="TOL_plant"/>
</dbReference>
<protein>
    <recommendedName>
        <fullName evidence="2">VHS domain-containing protein</fullName>
    </recommendedName>
</protein>
<dbReference type="PANTHER" id="PTHR46646:SF1">
    <property type="entry name" value="TOM1-LIKE PROTEIN 1"/>
    <property type="match status" value="1"/>
</dbReference>
<dbReference type="InterPro" id="IPR008942">
    <property type="entry name" value="ENTH_VHS"/>
</dbReference>
<comment type="caution">
    <text evidence="3">The sequence shown here is derived from an EMBL/GenBank/DDBJ whole genome shotgun (WGS) entry which is preliminary data.</text>
</comment>
<dbReference type="Proteomes" id="UP000541444">
    <property type="component" value="Unassembled WGS sequence"/>
</dbReference>
<dbReference type="SUPFAM" id="SSF53756">
    <property type="entry name" value="UDP-Glycosyltransferase/glycogen phosphorylase"/>
    <property type="match status" value="1"/>
</dbReference>
<organism evidence="3 4">
    <name type="scientific">Kingdonia uniflora</name>
    <dbReference type="NCBI Taxonomy" id="39325"/>
    <lineage>
        <taxon>Eukaryota</taxon>
        <taxon>Viridiplantae</taxon>
        <taxon>Streptophyta</taxon>
        <taxon>Embryophyta</taxon>
        <taxon>Tracheophyta</taxon>
        <taxon>Spermatophyta</taxon>
        <taxon>Magnoliopsida</taxon>
        <taxon>Ranunculales</taxon>
        <taxon>Circaeasteraceae</taxon>
        <taxon>Kingdonia</taxon>
    </lineage>
</organism>
<dbReference type="PROSITE" id="PS50179">
    <property type="entry name" value="VHS"/>
    <property type="match status" value="1"/>
</dbReference>
<accession>A0A7J7NXS5</accession>
<dbReference type="EMBL" id="JACGCM010000445">
    <property type="protein sequence ID" value="KAF6172021.1"/>
    <property type="molecule type" value="Genomic_DNA"/>
</dbReference>
<comment type="similarity">
    <text evidence="1">Belongs to the TOM1 family.</text>
</comment>
<dbReference type="OrthoDB" id="5835829at2759"/>
<reference evidence="3 4" key="1">
    <citation type="journal article" date="2020" name="IScience">
        <title>Genome Sequencing of the Endangered Kingdonia uniflora (Circaeasteraceae, Ranunculales) Reveals Potential Mechanisms of Evolutionary Specialization.</title>
        <authorList>
            <person name="Sun Y."/>
            <person name="Deng T."/>
            <person name="Zhang A."/>
            <person name="Moore M.J."/>
            <person name="Landis J.B."/>
            <person name="Lin N."/>
            <person name="Zhang H."/>
            <person name="Zhang X."/>
            <person name="Huang J."/>
            <person name="Zhang X."/>
            <person name="Sun H."/>
            <person name="Wang H."/>
        </authorList>
    </citation>
    <scope>NUCLEOTIDE SEQUENCE [LARGE SCALE GENOMIC DNA]</scope>
    <source>
        <strain evidence="3">TB1705</strain>
        <tissue evidence="3">Leaf</tissue>
    </source>
</reference>
<proteinExistence type="inferred from homology"/>
<dbReference type="SUPFAM" id="SSF48464">
    <property type="entry name" value="ENTH/VHS domain"/>
    <property type="match status" value="1"/>
</dbReference>
<name>A0A7J7NXS5_9MAGN</name>
<gene>
    <name evidence="3" type="ORF">GIB67_029439</name>
</gene>
<dbReference type="GO" id="GO:0043130">
    <property type="term" value="F:ubiquitin binding"/>
    <property type="evidence" value="ECO:0007669"/>
    <property type="project" value="InterPro"/>
</dbReference>
<dbReference type="GO" id="GO:0043328">
    <property type="term" value="P:protein transport to vacuole involved in ubiquitin-dependent protein catabolic process via the multivesicular body sorting pathway"/>
    <property type="evidence" value="ECO:0007669"/>
    <property type="project" value="InterPro"/>
</dbReference>
<dbReference type="Gene3D" id="3.40.50.2000">
    <property type="entry name" value="Glycogen Phosphorylase B"/>
    <property type="match status" value="1"/>
</dbReference>
<keyword evidence="4" id="KW-1185">Reference proteome</keyword>
<dbReference type="PANTHER" id="PTHR46646">
    <property type="entry name" value="TOM1-LIKE PROTEIN 1"/>
    <property type="match status" value="1"/>
</dbReference>
<evidence type="ECO:0000256" key="1">
    <source>
        <dbReference type="ARBA" id="ARBA00007708"/>
    </source>
</evidence>
<evidence type="ECO:0000313" key="3">
    <source>
        <dbReference type="EMBL" id="KAF6172021.1"/>
    </source>
</evidence>
<dbReference type="InterPro" id="IPR002014">
    <property type="entry name" value="VHS_dom"/>
</dbReference>